<dbReference type="AlphaFoldDB" id="A0A975GLX2"/>
<dbReference type="Gene3D" id="1.20.1220.20">
    <property type="entry name" value="Uncharcterised protein PF01724"/>
    <property type="match status" value="1"/>
</dbReference>
<proteinExistence type="predicted"/>
<organism evidence="1 2">
    <name type="scientific">Desulfonema magnum</name>
    <dbReference type="NCBI Taxonomy" id="45655"/>
    <lineage>
        <taxon>Bacteria</taxon>
        <taxon>Pseudomonadati</taxon>
        <taxon>Thermodesulfobacteriota</taxon>
        <taxon>Desulfobacteria</taxon>
        <taxon>Desulfobacterales</taxon>
        <taxon>Desulfococcaceae</taxon>
        <taxon>Desulfonema</taxon>
    </lineage>
</organism>
<protein>
    <submittedName>
        <fullName evidence="1">DUF29</fullName>
    </submittedName>
</protein>
<reference evidence="1" key="1">
    <citation type="journal article" date="2021" name="Microb. Physiol.">
        <title>Proteogenomic Insights into the Physiology of Marine, Sulfate-Reducing, Filamentous Desulfonema limicola and Desulfonema magnum.</title>
        <authorList>
            <person name="Schnaars V."/>
            <person name="Wohlbrand L."/>
            <person name="Scheve S."/>
            <person name="Hinrichs C."/>
            <person name="Reinhardt R."/>
            <person name="Rabus R."/>
        </authorList>
    </citation>
    <scope>NUCLEOTIDE SEQUENCE</scope>
    <source>
        <strain evidence="1">4be13</strain>
    </source>
</reference>
<accession>A0A975GLX2</accession>
<gene>
    <name evidence="1" type="ORF">dnm_022380</name>
</gene>
<dbReference type="Proteomes" id="UP000663722">
    <property type="component" value="Chromosome"/>
</dbReference>
<name>A0A975GLX2_9BACT</name>
<dbReference type="Pfam" id="PF01724">
    <property type="entry name" value="DUF29"/>
    <property type="match status" value="1"/>
</dbReference>
<sequence>MDVTIEYEKDFYFWLMKNASLLREKKFSEIDAEHIAEELEAMGRSEKRELVSRLTVLLAHLLKWRFQAVKRSRSWKNLVVF</sequence>
<keyword evidence="2" id="KW-1185">Reference proteome</keyword>
<dbReference type="PANTHER" id="PTHR34235">
    <property type="entry name" value="SLR1203 PROTEIN-RELATED"/>
    <property type="match status" value="1"/>
</dbReference>
<dbReference type="EMBL" id="CP061800">
    <property type="protein sequence ID" value="QTA86217.1"/>
    <property type="molecule type" value="Genomic_DNA"/>
</dbReference>
<evidence type="ECO:0000313" key="1">
    <source>
        <dbReference type="EMBL" id="QTA86217.1"/>
    </source>
</evidence>
<dbReference type="InterPro" id="IPR002636">
    <property type="entry name" value="DUF29"/>
</dbReference>
<dbReference type="KEGG" id="dmm:dnm_022380"/>
<evidence type="ECO:0000313" key="2">
    <source>
        <dbReference type="Proteomes" id="UP000663722"/>
    </source>
</evidence>